<sequence>MTTAASPGAGVSTTTRHLGRSLVWGAGGGVIASLVMAMFAMIAGATYLNSGFFTPLYHIASTFIAPDAMMQSMQVSCSPLLQARHWPGR</sequence>
<evidence type="ECO:0000313" key="3">
    <source>
        <dbReference type="Proteomes" id="UP001172687"/>
    </source>
</evidence>
<evidence type="ECO:0000256" key="1">
    <source>
        <dbReference type="SAM" id="Phobius"/>
    </source>
</evidence>
<comment type="caution">
    <text evidence="2">The sequence shown here is derived from an EMBL/GenBank/DDBJ whole genome shotgun (WGS) entry which is preliminary data.</text>
</comment>
<dbReference type="RefSeq" id="WP_234935425.1">
    <property type="nucleotide sequence ID" value="NZ_CP070380.1"/>
</dbReference>
<feature type="transmembrane region" description="Helical" evidence="1">
    <location>
        <begin position="22"/>
        <end position="48"/>
    </location>
</feature>
<keyword evidence="1" id="KW-0812">Transmembrane</keyword>
<keyword evidence="3" id="KW-1185">Reference proteome</keyword>
<dbReference type="EMBL" id="JAUHTC010000030">
    <property type="protein sequence ID" value="MDN4517453.1"/>
    <property type="molecule type" value="Genomic_DNA"/>
</dbReference>
<evidence type="ECO:0000313" key="2">
    <source>
        <dbReference type="EMBL" id="MDN4517453.1"/>
    </source>
</evidence>
<reference evidence="2" key="1">
    <citation type="submission" date="2023-07" db="EMBL/GenBank/DDBJ databases">
        <title>Degradation of tert-butanol by M. austroafricanum TBA100.</title>
        <authorList>
            <person name="Helbich S."/>
            <person name="Vainshtein Y."/>
        </authorList>
    </citation>
    <scope>NUCLEOTIDE SEQUENCE</scope>
    <source>
        <strain evidence="2">TBA100</strain>
    </source>
</reference>
<gene>
    <name evidence="2" type="ORF">QYF68_06385</name>
</gene>
<keyword evidence="1" id="KW-1133">Transmembrane helix</keyword>
<organism evidence="2 3">
    <name type="scientific">Mycolicibacterium austroafricanum</name>
    <name type="common">Mycobacterium austroafricanum</name>
    <dbReference type="NCBI Taxonomy" id="39687"/>
    <lineage>
        <taxon>Bacteria</taxon>
        <taxon>Bacillati</taxon>
        <taxon>Actinomycetota</taxon>
        <taxon>Actinomycetes</taxon>
        <taxon>Mycobacteriales</taxon>
        <taxon>Mycobacteriaceae</taxon>
        <taxon>Mycolicibacterium</taxon>
    </lineage>
</organism>
<name>A0ABT8H9L7_MYCAO</name>
<keyword evidence="1" id="KW-0472">Membrane</keyword>
<proteinExistence type="predicted"/>
<dbReference type="Proteomes" id="UP001172687">
    <property type="component" value="Unassembled WGS sequence"/>
</dbReference>
<protein>
    <submittedName>
        <fullName evidence="2">Uncharacterized protein</fullName>
    </submittedName>
</protein>
<accession>A0ABT8H9L7</accession>